<dbReference type="InterPro" id="IPR052022">
    <property type="entry name" value="26kDa_periplasmic_antigen"/>
</dbReference>
<reference evidence="2 4" key="2">
    <citation type="submission" date="2023-03" db="EMBL/GenBank/DDBJ databases">
        <title>Bacillus Genome Sequencing.</title>
        <authorList>
            <person name="Dunlap C."/>
        </authorList>
    </citation>
    <scope>NUCLEOTIDE SEQUENCE [LARGE SCALE GENOMIC DNA]</scope>
    <source>
        <strain evidence="2 4">NRS-38</strain>
    </source>
</reference>
<evidence type="ECO:0000313" key="3">
    <source>
        <dbReference type="Proteomes" id="UP001213979"/>
    </source>
</evidence>
<evidence type="ECO:0000313" key="2">
    <source>
        <dbReference type="EMBL" id="MED5052897.1"/>
    </source>
</evidence>
<comment type="caution">
    <text evidence="2">The sequence shown here is derived from an EMBL/GenBank/DDBJ whole genome shotgun (WGS) entry which is preliminary data.</text>
</comment>
<dbReference type="EMBL" id="JARTLI010000036">
    <property type="protein sequence ID" value="MED5052897.1"/>
    <property type="molecule type" value="Genomic_DNA"/>
</dbReference>
<dbReference type="EMBL" id="JAQOTG010000004">
    <property type="protein sequence ID" value="MDE8563565.1"/>
    <property type="molecule type" value="Genomic_DNA"/>
</dbReference>
<dbReference type="Proteomes" id="UP001213979">
    <property type="component" value="Unassembled WGS sequence"/>
</dbReference>
<dbReference type="Pfam" id="PF04402">
    <property type="entry name" value="SIMPL"/>
    <property type="match status" value="1"/>
</dbReference>
<keyword evidence="3" id="KW-1185">Reference proteome</keyword>
<dbReference type="RefSeq" id="WP_082741666.1">
    <property type="nucleotide sequence ID" value="NZ_JACIDF010000008.1"/>
</dbReference>
<proteinExistence type="predicted"/>
<reference evidence="1 3" key="1">
    <citation type="submission" date="2023-01" db="EMBL/GenBank/DDBJ databases">
        <title>Genome-based reclassification of Anoxybacillus geothermalis as a later heterotypic synonym of Anoxybacillus rupiensis.</title>
        <authorList>
            <person name="Inan Bektas K."/>
            <person name="Canakci S."/>
            <person name="Belduz A.A."/>
            <person name="Guler H.H."/>
        </authorList>
    </citation>
    <scope>NUCLEOTIDE SEQUENCE [LARGE SCALE GENOMIC DNA]</scope>
    <source>
        <strain evidence="1 3">DSM 17127</strain>
    </source>
</reference>
<evidence type="ECO:0000313" key="1">
    <source>
        <dbReference type="EMBL" id="MDE8563565.1"/>
    </source>
</evidence>
<sequence length="226" mass="24738">MHDAHPYSYYATPSVPGAAPRSRTITVTGQGILYVKPDTVTITLGIRTEHTNALEALSSNSKRVNAMIQALEAIGIHKEEIDTISFSIYPKYTYTNNIAVLAGYEVEHLFEITVKDVKTVGMIYEAAVTNGANIARELQFKLAHEQPYYQQALALAVKNAQEKAIVLARTLSLPLHDTPIELKEQTISSIHPSPQPRTTVLAASAAPPIQTQDVTITAIVHAVFTY</sequence>
<name>A0ABD5IX15_9BACL</name>
<organism evidence="2 4">
    <name type="scientific">Anoxybacteroides rupiense</name>
    <dbReference type="NCBI Taxonomy" id="311460"/>
    <lineage>
        <taxon>Bacteria</taxon>
        <taxon>Bacillati</taxon>
        <taxon>Bacillota</taxon>
        <taxon>Bacilli</taxon>
        <taxon>Bacillales</taxon>
        <taxon>Anoxybacillaceae</taxon>
        <taxon>Anoxybacteroides</taxon>
    </lineage>
</organism>
<dbReference type="InterPro" id="IPR007497">
    <property type="entry name" value="SIMPL/DUF541"/>
</dbReference>
<dbReference type="Gene3D" id="3.30.110.170">
    <property type="entry name" value="Protein of unknown function (DUF541), domain 1"/>
    <property type="match status" value="1"/>
</dbReference>
<dbReference type="AlphaFoldDB" id="A0ABD5IX15"/>
<gene>
    <name evidence="2" type="ORF">P9850_13885</name>
    <name evidence="1" type="ORF">PNH38_06630</name>
</gene>
<dbReference type="Gene3D" id="3.30.70.2970">
    <property type="entry name" value="Protein of unknown function (DUF541), domain 2"/>
    <property type="match status" value="1"/>
</dbReference>
<dbReference type="Proteomes" id="UP001339962">
    <property type="component" value="Unassembled WGS sequence"/>
</dbReference>
<dbReference type="PANTHER" id="PTHR34387:SF1">
    <property type="entry name" value="PERIPLASMIC IMMUNOGENIC PROTEIN"/>
    <property type="match status" value="1"/>
</dbReference>
<protein>
    <submittedName>
        <fullName evidence="2">SIMPL domain-containing protein</fullName>
    </submittedName>
</protein>
<evidence type="ECO:0000313" key="4">
    <source>
        <dbReference type="Proteomes" id="UP001339962"/>
    </source>
</evidence>
<accession>A0ABD5IX15</accession>
<dbReference type="PANTHER" id="PTHR34387">
    <property type="entry name" value="SLR1258 PROTEIN"/>
    <property type="match status" value="1"/>
</dbReference>